<feature type="transmembrane region" description="Helical" evidence="1">
    <location>
        <begin position="14"/>
        <end position="36"/>
    </location>
</feature>
<reference evidence="2" key="1">
    <citation type="submission" date="2023-06" db="EMBL/GenBank/DDBJ databases">
        <authorList>
            <person name="Kurt Z."/>
        </authorList>
    </citation>
    <scope>NUCLEOTIDE SEQUENCE</scope>
</reference>
<dbReference type="EMBL" id="CAXDID020000090">
    <property type="protein sequence ID" value="CAL6022095.1"/>
    <property type="molecule type" value="Genomic_DNA"/>
</dbReference>
<sequence>MESNKSFKQSKVTIQSYMLSLRSFLIVVVYIYSYIYSLKIVTGSVLQRSQKQINKQILFMFMIAYMHTSFVLLTVERPTVTYEYIGNRASVRYRKQHNISTDMIKDPKPNFDNISYILLLMECKFQAFLNFISHQ</sequence>
<evidence type="ECO:0000313" key="5">
    <source>
        <dbReference type="EMBL" id="CAL6022091.1"/>
    </source>
</evidence>
<proteinExistence type="predicted"/>
<dbReference type="EMBL" id="CATOUU010000660">
    <property type="protein sequence ID" value="CAI9939076.1"/>
    <property type="molecule type" value="Genomic_DNA"/>
</dbReference>
<evidence type="ECO:0000313" key="3">
    <source>
        <dbReference type="EMBL" id="CAI9939076.1"/>
    </source>
</evidence>
<keyword evidence="1" id="KW-1133">Transmembrane helix</keyword>
<evidence type="ECO:0000313" key="7">
    <source>
        <dbReference type="EMBL" id="CAL6022099.1"/>
    </source>
</evidence>
<evidence type="ECO:0000313" key="6">
    <source>
        <dbReference type="EMBL" id="CAL6022095.1"/>
    </source>
</evidence>
<gene>
    <name evidence="2" type="ORF">HINF_LOCUS26719</name>
    <name evidence="3" type="ORF">HINF_LOCUS26721</name>
    <name evidence="4" type="ORF">HINF_LOCUS26723</name>
    <name evidence="5" type="ORF">HINF_LOCUS28482</name>
    <name evidence="6" type="ORF">HINF_LOCUS28484</name>
    <name evidence="7" type="ORF">HINF_LOCUS28486</name>
</gene>
<evidence type="ECO:0000313" key="2">
    <source>
        <dbReference type="EMBL" id="CAI9939074.1"/>
    </source>
</evidence>
<evidence type="ECO:0000256" key="1">
    <source>
        <dbReference type="SAM" id="Phobius"/>
    </source>
</evidence>
<name>A0AA86PGU7_9EUKA</name>
<dbReference type="AlphaFoldDB" id="A0AA86PGU7"/>
<protein>
    <submittedName>
        <fullName evidence="5">Hypothetical_protein</fullName>
    </submittedName>
</protein>
<keyword evidence="1" id="KW-0812">Transmembrane</keyword>
<keyword evidence="1" id="KW-0472">Membrane</keyword>
<evidence type="ECO:0000313" key="4">
    <source>
        <dbReference type="EMBL" id="CAI9939078.1"/>
    </source>
</evidence>
<dbReference type="EMBL" id="CAXDID020000090">
    <property type="protein sequence ID" value="CAL6022091.1"/>
    <property type="molecule type" value="Genomic_DNA"/>
</dbReference>
<reference evidence="5 8" key="2">
    <citation type="submission" date="2024-07" db="EMBL/GenBank/DDBJ databases">
        <authorList>
            <person name="Akdeniz Z."/>
        </authorList>
    </citation>
    <scope>NUCLEOTIDE SEQUENCE [LARGE SCALE GENOMIC DNA]</scope>
</reference>
<organism evidence="2">
    <name type="scientific">Hexamita inflata</name>
    <dbReference type="NCBI Taxonomy" id="28002"/>
    <lineage>
        <taxon>Eukaryota</taxon>
        <taxon>Metamonada</taxon>
        <taxon>Diplomonadida</taxon>
        <taxon>Hexamitidae</taxon>
        <taxon>Hexamitinae</taxon>
        <taxon>Hexamita</taxon>
    </lineage>
</organism>
<evidence type="ECO:0000313" key="8">
    <source>
        <dbReference type="Proteomes" id="UP001642409"/>
    </source>
</evidence>
<feature type="transmembrane region" description="Helical" evidence="1">
    <location>
        <begin position="57"/>
        <end position="75"/>
    </location>
</feature>
<dbReference type="EMBL" id="CATOUU010000660">
    <property type="protein sequence ID" value="CAI9939078.1"/>
    <property type="molecule type" value="Genomic_DNA"/>
</dbReference>
<dbReference type="EMBL" id="CAXDID020000090">
    <property type="protein sequence ID" value="CAL6022099.1"/>
    <property type="molecule type" value="Genomic_DNA"/>
</dbReference>
<accession>A0AA86PGU7</accession>
<dbReference type="EMBL" id="CATOUU010000660">
    <property type="protein sequence ID" value="CAI9939074.1"/>
    <property type="molecule type" value="Genomic_DNA"/>
</dbReference>
<dbReference type="Proteomes" id="UP001642409">
    <property type="component" value="Unassembled WGS sequence"/>
</dbReference>
<comment type="caution">
    <text evidence="2">The sequence shown here is derived from an EMBL/GenBank/DDBJ whole genome shotgun (WGS) entry which is preliminary data.</text>
</comment>
<keyword evidence="8" id="KW-1185">Reference proteome</keyword>